<evidence type="ECO:0000313" key="12">
    <source>
        <dbReference type="Proteomes" id="UP000646478"/>
    </source>
</evidence>
<keyword evidence="3 9" id="KW-0479">Metal-binding</keyword>
<evidence type="ECO:0000256" key="4">
    <source>
        <dbReference type="ARBA" id="ARBA00022729"/>
    </source>
</evidence>
<dbReference type="GO" id="GO:0046872">
    <property type="term" value="F:metal ion binding"/>
    <property type="evidence" value="ECO:0007669"/>
    <property type="project" value="UniProtKB-KW"/>
</dbReference>
<dbReference type="InterPro" id="IPR038297">
    <property type="entry name" value="CcmH/CycL/NrfF/Ccl2_sf"/>
</dbReference>
<comment type="caution">
    <text evidence="11">The sequence shown here is derived from an EMBL/GenBank/DDBJ whole genome shotgun (WGS) entry which is preliminary data.</text>
</comment>
<dbReference type="CDD" id="cd16378">
    <property type="entry name" value="CcmH_N"/>
    <property type="match status" value="1"/>
</dbReference>
<proteinExistence type="inferred from homology"/>
<dbReference type="PANTHER" id="PTHR47870">
    <property type="entry name" value="CYTOCHROME C-TYPE BIOGENESIS PROTEIN CCMH"/>
    <property type="match status" value="1"/>
</dbReference>
<evidence type="ECO:0000256" key="8">
    <source>
        <dbReference type="ARBA" id="ARBA00060491"/>
    </source>
</evidence>
<keyword evidence="9" id="KW-0812">Transmembrane</keyword>
<dbReference type="GO" id="GO:0017004">
    <property type="term" value="P:cytochrome complex assembly"/>
    <property type="evidence" value="ECO:0007669"/>
    <property type="project" value="UniProtKB-KW"/>
</dbReference>
<dbReference type="FunFam" id="1.10.8.640:FF:000001">
    <property type="entry name" value="Cytochrome c-type biogenesis protein"/>
    <property type="match status" value="1"/>
</dbReference>
<dbReference type="AlphaFoldDB" id="A0A916SEI8"/>
<dbReference type="Pfam" id="PF03918">
    <property type="entry name" value="CcmH"/>
    <property type="match status" value="1"/>
</dbReference>
<keyword evidence="12" id="KW-1185">Reference proteome</keyword>
<evidence type="ECO:0000256" key="2">
    <source>
        <dbReference type="ARBA" id="ARBA00022617"/>
    </source>
</evidence>
<dbReference type="PANTHER" id="PTHR47870:SF1">
    <property type="entry name" value="CYTOCHROME C-TYPE BIOGENESIS PROTEIN CCMH"/>
    <property type="match status" value="1"/>
</dbReference>
<evidence type="ECO:0000256" key="7">
    <source>
        <dbReference type="ARBA" id="ARBA00037230"/>
    </source>
</evidence>
<dbReference type="EMBL" id="BMHH01000007">
    <property type="protein sequence ID" value="GGA93523.1"/>
    <property type="molecule type" value="Genomic_DNA"/>
</dbReference>
<dbReference type="InterPro" id="IPR051263">
    <property type="entry name" value="C-type_cytochrome_biogenesis"/>
</dbReference>
<evidence type="ECO:0000256" key="5">
    <source>
        <dbReference type="ARBA" id="ARBA00022748"/>
    </source>
</evidence>
<gene>
    <name evidence="11" type="ORF">GCM10011491_22120</name>
</gene>
<evidence type="ECO:0000313" key="11">
    <source>
        <dbReference type="EMBL" id="GGA93523.1"/>
    </source>
</evidence>
<protein>
    <recommendedName>
        <fullName evidence="9">Cytochrome c-type biogenesis protein</fullName>
    </recommendedName>
</protein>
<keyword evidence="9" id="KW-0472">Membrane</keyword>
<dbReference type="InterPro" id="IPR005616">
    <property type="entry name" value="CcmH/CycL/Ccl2/NrfF_N"/>
</dbReference>
<comment type="subcellular location">
    <subcellularLocation>
        <location evidence="8">Membrane</location>
        <topology evidence="8">Single-pass membrane protein</topology>
        <orientation evidence="8">Periplasmic side</orientation>
    </subcellularLocation>
</comment>
<dbReference type="GO" id="GO:0005886">
    <property type="term" value="C:plasma membrane"/>
    <property type="evidence" value="ECO:0007669"/>
    <property type="project" value="TreeGrafter"/>
</dbReference>
<evidence type="ECO:0000256" key="3">
    <source>
        <dbReference type="ARBA" id="ARBA00022723"/>
    </source>
</evidence>
<comment type="similarity">
    <text evidence="1 9">Belongs to the CcmH/CycL/Ccl2/NrfF family.</text>
</comment>
<keyword evidence="6 9" id="KW-0408">Iron</keyword>
<dbReference type="Gene3D" id="1.10.8.640">
    <property type="entry name" value="Cytochrome C biogenesis protein"/>
    <property type="match status" value="1"/>
</dbReference>
<dbReference type="Proteomes" id="UP000646478">
    <property type="component" value="Unassembled WGS sequence"/>
</dbReference>
<organism evidence="11 12">
    <name type="scientific">Brucella endophytica</name>
    <dbReference type="NCBI Taxonomy" id="1963359"/>
    <lineage>
        <taxon>Bacteria</taxon>
        <taxon>Pseudomonadati</taxon>
        <taxon>Pseudomonadota</taxon>
        <taxon>Alphaproteobacteria</taxon>
        <taxon>Hyphomicrobiales</taxon>
        <taxon>Brucellaceae</taxon>
        <taxon>Brucella/Ochrobactrum group</taxon>
        <taxon>Brucella</taxon>
    </lineage>
</organism>
<sequence>MGKGRQWLVSKLSRPFTLVLRGSLREHLRMRAKGAGALPATRLDPVVKGAGTSPAPNLGPVAKSADAAVALILRCSRSEPRRARALGAILALSLLSATAAHAVTPDEILPDPALESRARAISTELRCMVCQNQSIDDSNAELAKDLRILVRDRLKAGDSDEQVLDFIVARYGEFVLLKPRLETKTILLWGFPVVVLLIGGGFLLAASRRRPTAQTVPLSDEERRKLAAILEDKDQR</sequence>
<keyword evidence="4 9" id="KW-0732">Signal</keyword>
<keyword evidence="2 9" id="KW-0349">Heme</keyword>
<keyword evidence="9" id="KW-1133">Transmembrane helix</keyword>
<evidence type="ECO:0000256" key="9">
    <source>
        <dbReference type="RuleBase" id="RU364112"/>
    </source>
</evidence>
<reference evidence="11" key="1">
    <citation type="journal article" date="2014" name="Int. J. Syst. Evol. Microbiol.">
        <title>Complete genome sequence of Corynebacterium casei LMG S-19264T (=DSM 44701T), isolated from a smear-ripened cheese.</title>
        <authorList>
            <consortium name="US DOE Joint Genome Institute (JGI-PGF)"/>
            <person name="Walter F."/>
            <person name="Albersmeier A."/>
            <person name="Kalinowski J."/>
            <person name="Ruckert C."/>
        </authorList>
    </citation>
    <scope>NUCLEOTIDE SEQUENCE</scope>
    <source>
        <strain evidence="11">CGMCC 1.15082</strain>
    </source>
</reference>
<name>A0A916SEI8_9HYPH</name>
<feature type="domain" description="CcmH/CycL/Ccl2/NrfF N-terminal" evidence="10">
    <location>
        <begin position="91"/>
        <end position="230"/>
    </location>
</feature>
<evidence type="ECO:0000256" key="1">
    <source>
        <dbReference type="ARBA" id="ARBA00010342"/>
    </source>
</evidence>
<feature type="transmembrane region" description="Helical" evidence="9">
    <location>
        <begin position="186"/>
        <end position="206"/>
    </location>
</feature>
<evidence type="ECO:0000259" key="10">
    <source>
        <dbReference type="Pfam" id="PF03918"/>
    </source>
</evidence>
<accession>A0A916SEI8</accession>
<reference evidence="11" key="2">
    <citation type="submission" date="2020-09" db="EMBL/GenBank/DDBJ databases">
        <authorList>
            <person name="Sun Q."/>
            <person name="Zhou Y."/>
        </authorList>
    </citation>
    <scope>NUCLEOTIDE SEQUENCE</scope>
    <source>
        <strain evidence="11">CGMCC 1.15082</strain>
    </source>
</reference>
<comment type="function">
    <text evidence="7">Required for the biogenesis of c-type cytochromes. Possible subunit of a heme lyase.</text>
</comment>
<keyword evidence="5" id="KW-0201">Cytochrome c-type biogenesis</keyword>
<evidence type="ECO:0000256" key="6">
    <source>
        <dbReference type="ARBA" id="ARBA00023004"/>
    </source>
</evidence>